<protein>
    <submittedName>
        <fullName evidence="2">Uncharacterized protein</fullName>
    </submittedName>
</protein>
<dbReference type="AlphaFoldDB" id="A0A8X6F2X9"/>
<keyword evidence="3" id="KW-1185">Reference proteome</keyword>
<gene>
    <name evidence="2" type="ORF">TNCT_118811</name>
</gene>
<comment type="caution">
    <text evidence="2">The sequence shown here is derived from an EMBL/GenBank/DDBJ whole genome shotgun (WGS) entry which is preliminary data.</text>
</comment>
<feature type="region of interest" description="Disordered" evidence="1">
    <location>
        <begin position="67"/>
        <end position="100"/>
    </location>
</feature>
<evidence type="ECO:0000256" key="1">
    <source>
        <dbReference type="SAM" id="MobiDB-lite"/>
    </source>
</evidence>
<feature type="compositionally biased region" description="Basic residues" evidence="1">
    <location>
        <begin position="72"/>
        <end position="94"/>
    </location>
</feature>
<accession>A0A8X6F2X9</accession>
<evidence type="ECO:0000313" key="3">
    <source>
        <dbReference type="Proteomes" id="UP000887116"/>
    </source>
</evidence>
<proteinExistence type="predicted"/>
<sequence length="100" mass="12466">MNHLQHVDCPKKQDRKRTRQRFHDQCFSHQRLICWSFTFEVFHKKDTSNGRKQEKHLAVIHHLQHIDDPKNQGRKRTKQRPHHFQRRIYQKRMFSKTITQ</sequence>
<organism evidence="2 3">
    <name type="scientific">Trichonephila clavata</name>
    <name type="common">Joro spider</name>
    <name type="synonym">Nephila clavata</name>
    <dbReference type="NCBI Taxonomy" id="2740835"/>
    <lineage>
        <taxon>Eukaryota</taxon>
        <taxon>Metazoa</taxon>
        <taxon>Ecdysozoa</taxon>
        <taxon>Arthropoda</taxon>
        <taxon>Chelicerata</taxon>
        <taxon>Arachnida</taxon>
        <taxon>Araneae</taxon>
        <taxon>Araneomorphae</taxon>
        <taxon>Entelegynae</taxon>
        <taxon>Araneoidea</taxon>
        <taxon>Nephilidae</taxon>
        <taxon>Trichonephila</taxon>
    </lineage>
</organism>
<evidence type="ECO:0000313" key="2">
    <source>
        <dbReference type="EMBL" id="GFQ68647.1"/>
    </source>
</evidence>
<dbReference type="Proteomes" id="UP000887116">
    <property type="component" value="Unassembled WGS sequence"/>
</dbReference>
<name>A0A8X6F2X9_TRICU</name>
<dbReference type="EMBL" id="BMAO01000698">
    <property type="protein sequence ID" value="GFQ68647.1"/>
    <property type="molecule type" value="Genomic_DNA"/>
</dbReference>
<reference evidence="2" key="1">
    <citation type="submission" date="2020-07" db="EMBL/GenBank/DDBJ databases">
        <title>Multicomponent nature underlies the extraordinary mechanical properties of spider dragline silk.</title>
        <authorList>
            <person name="Kono N."/>
            <person name="Nakamura H."/>
            <person name="Mori M."/>
            <person name="Yoshida Y."/>
            <person name="Ohtoshi R."/>
            <person name="Malay A.D."/>
            <person name="Moran D.A.P."/>
            <person name="Tomita M."/>
            <person name="Numata K."/>
            <person name="Arakawa K."/>
        </authorList>
    </citation>
    <scope>NUCLEOTIDE SEQUENCE</scope>
</reference>